<evidence type="ECO:0000256" key="1">
    <source>
        <dbReference type="ARBA" id="ARBA00022734"/>
    </source>
</evidence>
<keyword evidence="1 2" id="KW-0430">Lectin</keyword>
<dbReference type="eggNOG" id="KOG3587">
    <property type="taxonomic scope" value="Eukaryota"/>
</dbReference>
<evidence type="ECO:0000259" key="3">
    <source>
        <dbReference type="PROSITE" id="PS51304"/>
    </source>
</evidence>
<evidence type="ECO:0000256" key="2">
    <source>
        <dbReference type="RuleBase" id="RU102079"/>
    </source>
</evidence>
<proteinExistence type="predicted"/>
<evidence type="ECO:0000313" key="4">
    <source>
        <dbReference type="Proteomes" id="UP001652621"/>
    </source>
</evidence>
<dbReference type="InterPro" id="IPR044156">
    <property type="entry name" value="Galectin-like"/>
</dbReference>
<dbReference type="SMART" id="SM00908">
    <property type="entry name" value="Gal-bind_lectin"/>
    <property type="match status" value="2"/>
</dbReference>
<dbReference type="PANTHER" id="PTHR11346">
    <property type="entry name" value="GALECTIN"/>
    <property type="match status" value="1"/>
</dbReference>
<dbReference type="PANTHER" id="PTHR11346:SF147">
    <property type="entry name" value="GALECTIN"/>
    <property type="match status" value="1"/>
</dbReference>
<dbReference type="VEuPathDB" id="VectorBase:MDOA001085"/>
<dbReference type="Proteomes" id="UP001652621">
    <property type="component" value="Unplaced"/>
</dbReference>
<dbReference type="OrthoDB" id="10412126at2759"/>
<accession>A0A9J7I6F9</accession>
<organism evidence="4 5">
    <name type="scientific">Musca domestica</name>
    <name type="common">House fly</name>
    <dbReference type="NCBI Taxonomy" id="7370"/>
    <lineage>
        <taxon>Eukaryota</taxon>
        <taxon>Metazoa</taxon>
        <taxon>Ecdysozoa</taxon>
        <taxon>Arthropoda</taxon>
        <taxon>Hexapoda</taxon>
        <taxon>Insecta</taxon>
        <taxon>Pterygota</taxon>
        <taxon>Neoptera</taxon>
        <taxon>Endopterygota</taxon>
        <taxon>Diptera</taxon>
        <taxon>Brachycera</taxon>
        <taxon>Muscomorpha</taxon>
        <taxon>Muscoidea</taxon>
        <taxon>Muscidae</taxon>
        <taxon>Musca</taxon>
    </lineage>
</organism>
<reference evidence="5" key="1">
    <citation type="submission" date="2025-08" db="UniProtKB">
        <authorList>
            <consortium name="RefSeq"/>
        </authorList>
    </citation>
    <scope>IDENTIFICATION</scope>
    <source>
        <strain evidence="5">Aabys</strain>
        <tissue evidence="5">Whole body</tissue>
    </source>
</reference>
<dbReference type="InterPro" id="IPR001079">
    <property type="entry name" value="Galectin_CRD"/>
</dbReference>
<sequence>MPTVFQGKLSENLKFGHILEISGQAEENGYWFSISLAADRFTESDDEVFIGLRMSIYLQEDLIVFKQRHHGEWKNLASENFLNRLFYQRFHINMIFDEKKIYISVNNRKLLHLPHAAMPKDLNTLQITGELKTLRQIDHRKYFPIIWPPISYVESRLEFSHDIPSSFQPGHVMAVTLKLSGNRNGRFHLHFCNIHNSKRQEIHISVRFDTRKIVRTSKLPVQYVNGEEDLEQLEYGIEEIHGDFPFDRFPAITKFAFGFTPTSLLLAKDGRFLFDYHFRTLNVLPQLSGLKVLSLYGMKVHVKDIEHFKMSDTQCGGFEVYSR</sequence>
<name>A0A9J7I6F9_MUSDO</name>
<evidence type="ECO:0000313" key="5">
    <source>
        <dbReference type="RefSeq" id="XP_005188966.2"/>
    </source>
</evidence>
<feature type="domain" description="Galectin" evidence="3">
    <location>
        <begin position="159"/>
        <end position="308"/>
    </location>
</feature>
<dbReference type="Gene3D" id="2.60.120.200">
    <property type="match status" value="2"/>
</dbReference>
<feature type="domain" description="Galectin" evidence="3">
    <location>
        <begin position="5"/>
        <end position="140"/>
    </location>
</feature>
<gene>
    <name evidence="5" type="primary">LOC101897650</name>
</gene>
<dbReference type="InterPro" id="IPR013320">
    <property type="entry name" value="ConA-like_dom_sf"/>
</dbReference>
<dbReference type="RefSeq" id="XP_005188966.2">
    <property type="nucleotide sequence ID" value="XM_005188909.4"/>
</dbReference>
<dbReference type="Pfam" id="PF00337">
    <property type="entry name" value="Gal-bind_lectin"/>
    <property type="match status" value="2"/>
</dbReference>
<dbReference type="PROSITE" id="PS51304">
    <property type="entry name" value="GALECTIN"/>
    <property type="match status" value="2"/>
</dbReference>
<dbReference type="SUPFAM" id="SSF49899">
    <property type="entry name" value="Concanavalin A-like lectins/glucanases"/>
    <property type="match status" value="2"/>
</dbReference>
<dbReference type="GeneID" id="101897650"/>
<dbReference type="VEuPathDB" id="VectorBase:MDOMA2_008709"/>
<keyword evidence="4" id="KW-1185">Reference proteome</keyword>
<protein>
    <recommendedName>
        <fullName evidence="2">Galectin</fullName>
    </recommendedName>
</protein>